<name>A0ACD3AMX9_9AGAR</name>
<keyword evidence="2" id="KW-1185">Reference proteome</keyword>
<proteinExistence type="predicted"/>
<protein>
    <submittedName>
        <fullName evidence="1">Uncharacterized protein</fullName>
    </submittedName>
</protein>
<reference evidence="1 2" key="1">
    <citation type="journal article" date="2019" name="Nat. Ecol. Evol.">
        <title>Megaphylogeny resolves global patterns of mushroom evolution.</title>
        <authorList>
            <person name="Varga T."/>
            <person name="Krizsan K."/>
            <person name="Foldi C."/>
            <person name="Dima B."/>
            <person name="Sanchez-Garcia M."/>
            <person name="Sanchez-Ramirez S."/>
            <person name="Szollosi G.J."/>
            <person name="Szarkandi J.G."/>
            <person name="Papp V."/>
            <person name="Albert L."/>
            <person name="Andreopoulos W."/>
            <person name="Angelini C."/>
            <person name="Antonin V."/>
            <person name="Barry K.W."/>
            <person name="Bougher N.L."/>
            <person name="Buchanan P."/>
            <person name="Buyck B."/>
            <person name="Bense V."/>
            <person name="Catcheside P."/>
            <person name="Chovatia M."/>
            <person name="Cooper J."/>
            <person name="Damon W."/>
            <person name="Desjardin D."/>
            <person name="Finy P."/>
            <person name="Geml J."/>
            <person name="Haridas S."/>
            <person name="Hughes K."/>
            <person name="Justo A."/>
            <person name="Karasinski D."/>
            <person name="Kautmanova I."/>
            <person name="Kiss B."/>
            <person name="Kocsube S."/>
            <person name="Kotiranta H."/>
            <person name="LaButti K.M."/>
            <person name="Lechner B.E."/>
            <person name="Liimatainen K."/>
            <person name="Lipzen A."/>
            <person name="Lukacs Z."/>
            <person name="Mihaltcheva S."/>
            <person name="Morgado L.N."/>
            <person name="Niskanen T."/>
            <person name="Noordeloos M.E."/>
            <person name="Ohm R.A."/>
            <person name="Ortiz-Santana B."/>
            <person name="Ovrebo C."/>
            <person name="Racz N."/>
            <person name="Riley R."/>
            <person name="Savchenko A."/>
            <person name="Shiryaev A."/>
            <person name="Soop K."/>
            <person name="Spirin V."/>
            <person name="Szebenyi C."/>
            <person name="Tomsovsky M."/>
            <person name="Tulloss R.E."/>
            <person name="Uehling J."/>
            <person name="Grigoriev I.V."/>
            <person name="Vagvolgyi C."/>
            <person name="Papp T."/>
            <person name="Martin F.M."/>
            <person name="Miettinen O."/>
            <person name="Hibbett D.S."/>
            <person name="Nagy L.G."/>
        </authorList>
    </citation>
    <scope>NUCLEOTIDE SEQUENCE [LARGE SCALE GENOMIC DNA]</scope>
    <source>
        <strain evidence="1 2">NL-1719</strain>
    </source>
</reference>
<evidence type="ECO:0000313" key="2">
    <source>
        <dbReference type="Proteomes" id="UP000308600"/>
    </source>
</evidence>
<dbReference type="EMBL" id="ML208386">
    <property type="protein sequence ID" value="TFK67071.1"/>
    <property type="molecule type" value="Genomic_DNA"/>
</dbReference>
<accession>A0ACD3AMX9</accession>
<dbReference type="Proteomes" id="UP000308600">
    <property type="component" value="Unassembled WGS sequence"/>
</dbReference>
<gene>
    <name evidence="1" type="ORF">BDN72DRAFT_899287</name>
</gene>
<evidence type="ECO:0000313" key="1">
    <source>
        <dbReference type="EMBL" id="TFK67071.1"/>
    </source>
</evidence>
<organism evidence="1 2">
    <name type="scientific">Pluteus cervinus</name>
    <dbReference type="NCBI Taxonomy" id="181527"/>
    <lineage>
        <taxon>Eukaryota</taxon>
        <taxon>Fungi</taxon>
        <taxon>Dikarya</taxon>
        <taxon>Basidiomycota</taxon>
        <taxon>Agaricomycotina</taxon>
        <taxon>Agaricomycetes</taxon>
        <taxon>Agaricomycetidae</taxon>
        <taxon>Agaricales</taxon>
        <taxon>Pluteineae</taxon>
        <taxon>Pluteaceae</taxon>
        <taxon>Pluteus</taxon>
    </lineage>
</organism>
<sequence>MAICLKDVPRISTFRIAHSDMLSSEVEMSLNPLWDISAPLLVELSLHRQTVPPYLTLDAFPALNSLSLALCEFDWACLPIGAELKTLLVTNPKSRTSVEYMLDKLGILEPTLESLALGPALRKTVSVPDRKILPSEHRKLQYSISNSRKLCPCRYLYFEPPFTALTRPCYRSQWI</sequence>